<dbReference type="InterPro" id="IPR013751">
    <property type="entry name" value="ACP_syn_III_N"/>
</dbReference>
<sequence length="340" mass="36755">MPTSAKILAIEYHLPNGVLSNQALAEVFHEWSADKIFEKTGIYERHIAGEGETAADLAYFAANKLFDSNNIEKSGIDFLIFCSQTPDHFLPSSACLLQDRLNLPTSCAALDINIGCSGYVYGLSLCKGLIETGIAKNVLLLTSDTYSKLIHPQDRSVRTLFGDGAAATLISSVESAHSKLGPFVLGTDGAGAKNLIVPSGGFRERHQMGVAAEYTDGSGNTRSKMNLFMDGPEVMNFTLSSVPKVFRQLLESAGKTMDDIDHVIFHQANQFMLEALRKKIKIPPEKFIIEMDTVGNTVSSTIPIAIARAKEKGQVRSGDVAVLLGFGVGYSWGGTIVELF</sequence>
<evidence type="ECO:0000313" key="6">
    <source>
        <dbReference type="Proteomes" id="UP000637423"/>
    </source>
</evidence>
<keyword evidence="6" id="KW-1185">Reference proteome</keyword>
<organism evidence="5 6">
    <name type="scientific">Undibacterium terreum</name>
    <dbReference type="NCBI Taxonomy" id="1224302"/>
    <lineage>
        <taxon>Bacteria</taxon>
        <taxon>Pseudomonadati</taxon>
        <taxon>Pseudomonadota</taxon>
        <taxon>Betaproteobacteria</taxon>
        <taxon>Burkholderiales</taxon>
        <taxon>Oxalobacteraceae</taxon>
        <taxon>Undibacterium</taxon>
    </lineage>
</organism>
<comment type="caution">
    <text evidence="5">The sequence shown here is derived from an EMBL/GenBank/DDBJ whole genome shotgun (WGS) entry which is preliminary data.</text>
</comment>
<evidence type="ECO:0000259" key="4">
    <source>
        <dbReference type="Pfam" id="PF08545"/>
    </source>
</evidence>
<evidence type="ECO:0000256" key="2">
    <source>
        <dbReference type="ARBA" id="ARBA00023315"/>
    </source>
</evidence>
<dbReference type="InterPro" id="IPR016039">
    <property type="entry name" value="Thiolase-like"/>
</dbReference>
<keyword evidence="1" id="KW-0808">Transferase</keyword>
<proteinExistence type="predicted"/>
<dbReference type="AlphaFoldDB" id="A0A916XMX6"/>
<dbReference type="InterPro" id="IPR013747">
    <property type="entry name" value="ACP_syn_III_C"/>
</dbReference>
<dbReference type="SUPFAM" id="SSF53901">
    <property type="entry name" value="Thiolase-like"/>
    <property type="match status" value="1"/>
</dbReference>
<feature type="domain" description="Beta-ketoacyl-[acyl-carrier-protein] synthase III C-terminal" evidence="3">
    <location>
        <begin position="250"/>
        <end position="338"/>
    </location>
</feature>
<gene>
    <name evidence="5" type="ORF">GCM10011396_34000</name>
</gene>
<dbReference type="PANTHER" id="PTHR34069:SF2">
    <property type="entry name" value="BETA-KETOACYL-[ACYL-CARRIER-PROTEIN] SYNTHASE III"/>
    <property type="match status" value="1"/>
</dbReference>
<protein>
    <submittedName>
        <fullName evidence="5">3-oxoacyl-ACP synthase</fullName>
    </submittedName>
</protein>
<evidence type="ECO:0000259" key="3">
    <source>
        <dbReference type="Pfam" id="PF08541"/>
    </source>
</evidence>
<dbReference type="PANTHER" id="PTHR34069">
    <property type="entry name" value="3-OXOACYL-[ACYL-CARRIER-PROTEIN] SYNTHASE 3"/>
    <property type="match status" value="1"/>
</dbReference>
<dbReference type="GO" id="GO:0004315">
    <property type="term" value="F:3-oxoacyl-[acyl-carrier-protein] synthase activity"/>
    <property type="evidence" value="ECO:0007669"/>
    <property type="project" value="InterPro"/>
</dbReference>
<evidence type="ECO:0000313" key="5">
    <source>
        <dbReference type="EMBL" id="GGC83822.1"/>
    </source>
</evidence>
<dbReference type="GO" id="GO:0006633">
    <property type="term" value="P:fatty acid biosynthetic process"/>
    <property type="evidence" value="ECO:0007669"/>
    <property type="project" value="InterPro"/>
</dbReference>
<dbReference type="Pfam" id="PF08545">
    <property type="entry name" value="ACP_syn_III"/>
    <property type="match status" value="1"/>
</dbReference>
<dbReference type="CDD" id="cd00830">
    <property type="entry name" value="KAS_III"/>
    <property type="match status" value="1"/>
</dbReference>
<dbReference type="Pfam" id="PF08541">
    <property type="entry name" value="ACP_syn_III_C"/>
    <property type="match status" value="1"/>
</dbReference>
<dbReference type="RefSeq" id="WP_188567281.1">
    <property type="nucleotide sequence ID" value="NZ_BMED01000003.1"/>
</dbReference>
<reference evidence="5" key="2">
    <citation type="submission" date="2020-09" db="EMBL/GenBank/DDBJ databases">
        <authorList>
            <person name="Sun Q."/>
            <person name="Zhou Y."/>
        </authorList>
    </citation>
    <scope>NUCLEOTIDE SEQUENCE</scope>
    <source>
        <strain evidence="5">CGMCC 1.10998</strain>
    </source>
</reference>
<dbReference type="NCBIfam" id="NF006829">
    <property type="entry name" value="PRK09352.1"/>
    <property type="match status" value="1"/>
</dbReference>
<dbReference type="EMBL" id="BMED01000003">
    <property type="protein sequence ID" value="GGC83822.1"/>
    <property type="molecule type" value="Genomic_DNA"/>
</dbReference>
<name>A0A916XMX6_9BURK</name>
<feature type="domain" description="Beta-ketoacyl-[acyl-carrier-protein] synthase III N-terminal" evidence="4">
    <location>
        <begin position="110"/>
        <end position="189"/>
    </location>
</feature>
<dbReference type="Gene3D" id="3.40.47.10">
    <property type="match status" value="1"/>
</dbReference>
<evidence type="ECO:0000256" key="1">
    <source>
        <dbReference type="ARBA" id="ARBA00022679"/>
    </source>
</evidence>
<keyword evidence="2" id="KW-0012">Acyltransferase</keyword>
<dbReference type="GO" id="GO:0044550">
    <property type="term" value="P:secondary metabolite biosynthetic process"/>
    <property type="evidence" value="ECO:0007669"/>
    <property type="project" value="TreeGrafter"/>
</dbReference>
<accession>A0A916XMX6</accession>
<reference evidence="5" key="1">
    <citation type="journal article" date="2014" name="Int. J. Syst. Evol. Microbiol.">
        <title>Complete genome sequence of Corynebacterium casei LMG S-19264T (=DSM 44701T), isolated from a smear-ripened cheese.</title>
        <authorList>
            <consortium name="US DOE Joint Genome Institute (JGI-PGF)"/>
            <person name="Walter F."/>
            <person name="Albersmeier A."/>
            <person name="Kalinowski J."/>
            <person name="Ruckert C."/>
        </authorList>
    </citation>
    <scope>NUCLEOTIDE SEQUENCE</scope>
    <source>
        <strain evidence="5">CGMCC 1.10998</strain>
    </source>
</reference>
<dbReference type="Proteomes" id="UP000637423">
    <property type="component" value="Unassembled WGS sequence"/>
</dbReference>